<name>A0A5C3P9H9_9APHY</name>
<keyword evidence="3" id="KW-1185">Reference proteome</keyword>
<dbReference type="InParanoid" id="A0A5C3P9H9"/>
<keyword evidence="1" id="KW-0732">Signal</keyword>
<sequence>MMRAAFSFVFLALTATSALASPLEARASPYKVLSDGTKGTVEGKAADFGATFHASAWLSQQGCSTTALITNCYTAKLLPGGELETKDHPPYVLGGIGTKQRAVLITPAITVSTPVVTHKFKIHLSTTYTNILDGEVLTLAAFHNANSSVGDFSLFALEAKHWTGEETSGTYIYLNAVDKKSGSSFPIQYPGFADGKTVEFTFTFSTTGTKVSSRIVETGEESSGQEFKSVAIAQGTQHAITLGPARNPIQANSESQGVKVWFGDYVASQTQ</sequence>
<dbReference type="AlphaFoldDB" id="A0A5C3P9H9"/>
<dbReference type="Proteomes" id="UP000308197">
    <property type="component" value="Unassembled WGS sequence"/>
</dbReference>
<evidence type="ECO:0000313" key="3">
    <source>
        <dbReference type="Proteomes" id="UP000308197"/>
    </source>
</evidence>
<evidence type="ECO:0000256" key="1">
    <source>
        <dbReference type="SAM" id="SignalP"/>
    </source>
</evidence>
<reference evidence="2 3" key="1">
    <citation type="journal article" date="2019" name="Nat. Ecol. Evol.">
        <title>Megaphylogeny resolves global patterns of mushroom evolution.</title>
        <authorList>
            <person name="Varga T."/>
            <person name="Krizsan K."/>
            <person name="Foldi C."/>
            <person name="Dima B."/>
            <person name="Sanchez-Garcia M."/>
            <person name="Sanchez-Ramirez S."/>
            <person name="Szollosi G.J."/>
            <person name="Szarkandi J.G."/>
            <person name="Papp V."/>
            <person name="Albert L."/>
            <person name="Andreopoulos W."/>
            <person name="Angelini C."/>
            <person name="Antonin V."/>
            <person name="Barry K.W."/>
            <person name="Bougher N.L."/>
            <person name="Buchanan P."/>
            <person name="Buyck B."/>
            <person name="Bense V."/>
            <person name="Catcheside P."/>
            <person name="Chovatia M."/>
            <person name="Cooper J."/>
            <person name="Damon W."/>
            <person name="Desjardin D."/>
            <person name="Finy P."/>
            <person name="Geml J."/>
            <person name="Haridas S."/>
            <person name="Hughes K."/>
            <person name="Justo A."/>
            <person name="Karasinski D."/>
            <person name="Kautmanova I."/>
            <person name="Kiss B."/>
            <person name="Kocsube S."/>
            <person name="Kotiranta H."/>
            <person name="LaButti K.M."/>
            <person name="Lechner B.E."/>
            <person name="Liimatainen K."/>
            <person name="Lipzen A."/>
            <person name="Lukacs Z."/>
            <person name="Mihaltcheva S."/>
            <person name="Morgado L.N."/>
            <person name="Niskanen T."/>
            <person name="Noordeloos M.E."/>
            <person name="Ohm R.A."/>
            <person name="Ortiz-Santana B."/>
            <person name="Ovrebo C."/>
            <person name="Racz N."/>
            <person name="Riley R."/>
            <person name="Savchenko A."/>
            <person name="Shiryaev A."/>
            <person name="Soop K."/>
            <person name="Spirin V."/>
            <person name="Szebenyi C."/>
            <person name="Tomsovsky M."/>
            <person name="Tulloss R.E."/>
            <person name="Uehling J."/>
            <person name="Grigoriev I.V."/>
            <person name="Vagvolgyi C."/>
            <person name="Papp T."/>
            <person name="Martin F.M."/>
            <person name="Miettinen O."/>
            <person name="Hibbett D.S."/>
            <person name="Nagy L.G."/>
        </authorList>
    </citation>
    <scope>NUCLEOTIDE SEQUENCE [LARGE SCALE GENOMIC DNA]</scope>
    <source>
        <strain evidence="2 3">HHB13444</strain>
    </source>
</reference>
<organism evidence="2 3">
    <name type="scientific">Polyporus arcularius HHB13444</name>
    <dbReference type="NCBI Taxonomy" id="1314778"/>
    <lineage>
        <taxon>Eukaryota</taxon>
        <taxon>Fungi</taxon>
        <taxon>Dikarya</taxon>
        <taxon>Basidiomycota</taxon>
        <taxon>Agaricomycotina</taxon>
        <taxon>Agaricomycetes</taxon>
        <taxon>Polyporales</taxon>
        <taxon>Polyporaceae</taxon>
        <taxon>Polyporus</taxon>
    </lineage>
</organism>
<evidence type="ECO:0000313" key="2">
    <source>
        <dbReference type="EMBL" id="TFK86161.1"/>
    </source>
</evidence>
<protein>
    <submittedName>
        <fullName evidence="2">Uncharacterized protein</fullName>
    </submittedName>
</protein>
<accession>A0A5C3P9H9</accession>
<proteinExistence type="predicted"/>
<gene>
    <name evidence="2" type="ORF">K466DRAFT_600556</name>
</gene>
<feature type="signal peptide" evidence="1">
    <location>
        <begin position="1"/>
        <end position="20"/>
    </location>
</feature>
<feature type="chain" id="PRO_5022948081" evidence="1">
    <location>
        <begin position="21"/>
        <end position="271"/>
    </location>
</feature>
<dbReference type="EMBL" id="ML211213">
    <property type="protein sequence ID" value="TFK86161.1"/>
    <property type="molecule type" value="Genomic_DNA"/>
</dbReference>